<keyword evidence="3" id="KW-1185">Reference proteome</keyword>
<dbReference type="AlphaFoldDB" id="A0A9P9L1J1"/>
<gene>
    <name evidence="2" type="ORF">B0J15DRAFT_481956</name>
</gene>
<evidence type="ECO:0008006" key="4">
    <source>
        <dbReference type="Google" id="ProtNLM"/>
    </source>
</evidence>
<reference evidence="2" key="1">
    <citation type="journal article" date="2021" name="Nat. Commun.">
        <title>Genetic determinants of endophytism in the Arabidopsis root mycobiome.</title>
        <authorList>
            <person name="Mesny F."/>
            <person name="Miyauchi S."/>
            <person name="Thiergart T."/>
            <person name="Pickel B."/>
            <person name="Atanasova L."/>
            <person name="Karlsson M."/>
            <person name="Huettel B."/>
            <person name="Barry K.W."/>
            <person name="Haridas S."/>
            <person name="Chen C."/>
            <person name="Bauer D."/>
            <person name="Andreopoulos W."/>
            <person name="Pangilinan J."/>
            <person name="LaButti K."/>
            <person name="Riley R."/>
            <person name="Lipzen A."/>
            <person name="Clum A."/>
            <person name="Drula E."/>
            <person name="Henrissat B."/>
            <person name="Kohler A."/>
            <person name="Grigoriev I.V."/>
            <person name="Martin F.M."/>
            <person name="Hacquard S."/>
        </authorList>
    </citation>
    <scope>NUCLEOTIDE SEQUENCE</scope>
    <source>
        <strain evidence="2">FSSC 5 MPI-SDFR-AT-0091</strain>
    </source>
</reference>
<evidence type="ECO:0000313" key="2">
    <source>
        <dbReference type="EMBL" id="KAH7272489.1"/>
    </source>
</evidence>
<evidence type="ECO:0000256" key="1">
    <source>
        <dbReference type="SAM" id="SignalP"/>
    </source>
</evidence>
<protein>
    <recommendedName>
        <fullName evidence="4">Secreted protein</fullName>
    </recommendedName>
</protein>
<evidence type="ECO:0000313" key="3">
    <source>
        <dbReference type="Proteomes" id="UP000736672"/>
    </source>
</evidence>
<name>A0A9P9L1J1_FUSSL</name>
<proteinExistence type="predicted"/>
<feature type="chain" id="PRO_5040490804" description="Secreted protein" evidence="1">
    <location>
        <begin position="22"/>
        <end position="161"/>
    </location>
</feature>
<sequence length="161" mass="17259">MNCYWAYVFAVKMGLAICGRALLLPHTRTAGSGQQQVPSSNGSTMLLRGSICGSSVVDGSALTSQNCPAKWSGGAGSWPSSFCNGAQACETRRRDTAARCSFCVVSTMSSFSIRRDVFLFPLFRLTVPRTEGPKDGLSCLLGVGEWVIFRSEINVFVGWAA</sequence>
<feature type="signal peptide" evidence="1">
    <location>
        <begin position="1"/>
        <end position="21"/>
    </location>
</feature>
<dbReference type="Proteomes" id="UP000736672">
    <property type="component" value="Unassembled WGS sequence"/>
</dbReference>
<accession>A0A9P9L1J1</accession>
<keyword evidence="1" id="KW-0732">Signal</keyword>
<comment type="caution">
    <text evidence="2">The sequence shown here is derived from an EMBL/GenBank/DDBJ whole genome shotgun (WGS) entry which is preliminary data.</text>
</comment>
<organism evidence="2 3">
    <name type="scientific">Fusarium solani</name>
    <name type="common">Filamentous fungus</name>
    <dbReference type="NCBI Taxonomy" id="169388"/>
    <lineage>
        <taxon>Eukaryota</taxon>
        <taxon>Fungi</taxon>
        <taxon>Dikarya</taxon>
        <taxon>Ascomycota</taxon>
        <taxon>Pezizomycotina</taxon>
        <taxon>Sordariomycetes</taxon>
        <taxon>Hypocreomycetidae</taxon>
        <taxon>Hypocreales</taxon>
        <taxon>Nectriaceae</taxon>
        <taxon>Fusarium</taxon>
        <taxon>Fusarium solani species complex</taxon>
    </lineage>
</organism>
<dbReference type="EMBL" id="JAGTJS010000003">
    <property type="protein sequence ID" value="KAH7272489.1"/>
    <property type="molecule type" value="Genomic_DNA"/>
</dbReference>